<evidence type="ECO:0000256" key="1">
    <source>
        <dbReference type="SAM" id="MobiDB-lite"/>
    </source>
</evidence>
<organism evidence="2 3">
    <name type="scientific">Chitinophaga rupis</name>
    <dbReference type="NCBI Taxonomy" id="573321"/>
    <lineage>
        <taxon>Bacteria</taxon>
        <taxon>Pseudomonadati</taxon>
        <taxon>Bacteroidota</taxon>
        <taxon>Chitinophagia</taxon>
        <taxon>Chitinophagales</taxon>
        <taxon>Chitinophagaceae</taxon>
        <taxon>Chitinophaga</taxon>
    </lineage>
</organism>
<reference evidence="2 3" key="1">
    <citation type="submission" date="2016-10" db="EMBL/GenBank/DDBJ databases">
        <authorList>
            <person name="de Groot N.N."/>
        </authorList>
    </citation>
    <scope>NUCLEOTIDE SEQUENCE [LARGE SCALE GENOMIC DNA]</scope>
    <source>
        <strain evidence="2 3">DSM 21039</strain>
    </source>
</reference>
<gene>
    <name evidence="2" type="ORF">SAMN04488505_101975</name>
</gene>
<keyword evidence="3" id="KW-1185">Reference proteome</keyword>
<accession>A0A1H7K910</accession>
<dbReference type="RefSeq" id="WP_089906998.1">
    <property type="nucleotide sequence ID" value="NZ_FOBB01000001.1"/>
</dbReference>
<feature type="compositionally biased region" description="Basic and acidic residues" evidence="1">
    <location>
        <begin position="42"/>
        <end position="65"/>
    </location>
</feature>
<evidence type="ECO:0000313" key="2">
    <source>
        <dbReference type="EMBL" id="SEK83328.1"/>
    </source>
</evidence>
<feature type="compositionally biased region" description="Basic and acidic residues" evidence="1">
    <location>
        <begin position="7"/>
        <end position="34"/>
    </location>
</feature>
<proteinExistence type="predicted"/>
<sequence length="65" mass="7455">MSQQKNTSDKKNTDTKVDHSKKPAEILKTSKADTRTNPLRAELSEKPTKENKAVRDSEERRKDNT</sequence>
<evidence type="ECO:0000313" key="3">
    <source>
        <dbReference type="Proteomes" id="UP000198984"/>
    </source>
</evidence>
<name>A0A1H7K910_9BACT</name>
<feature type="region of interest" description="Disordered" evidence="1">
    <location>
        <begin position="1"/>
        <end position="65"/>
    </location>
</feature>
<protein>
    <submittedName>
        <fullName evidence="2">Uncharacterized protein</fullName>
    </submittedName>
</protein>
<dbReference type="OrthoDB" id="678045at2"/>
<dbReference type="AlphaFoldDB" id="A0A1H7K910"/>
<dbReference type="Proteomes" id="UP000198984">
    <property type="component" value="Unassembled WGS sequence"/>
</dbReference>
<dbReference type="EMBL" id="FOBB01000001">
    <property type="protein sequence ID" value="SEK83328.1"/>
    <property type="molecule type" value="Genomic_DNA"/>
</dbReference>